<sequence length="126" mass="13783">MKHVLNFPASTRIEFNSHVHQRNASEGENITSLRGEKCQKQPSSELCSAEAGKLADRQGQDCHVGNDIRDRDAGKPYAFINACTLCGGHAPSLPDGPTLEYGEETDRDPPHENDNTKRVSTNLHGS</sequence>
<proteinExistence type="predicted"/>
<name>A0A0J9W3M2_FUSO4</name>
<dbReference type="RefSeq" id="XP_018255709.1">
    <property type="nucleotide sequence ID" value="XM_018402383.1"/>
</dbReference>
<dbReference type="OrthoDB" id="5107130at2759"/>
<dbReference type="AlphaFoldDB" id="A0A0J9W3M2"/>
<reference evidence="2" key="2">
    <citation type="journal article" date="2010" name="Nature">
        <title>Comparative genomics reveals mobile pathogenicity chromosomes in Fusarium.</title>
        <authorList>
            <person name="Ma L.J."/>
            <person name="van der Does H.C."/>
            <person name="Borkovich K.A."/>
            <person name="Coleman J.J."/>
            <person name="Daboussi M.J."/>
            <person name="Di Pietro A."/>
            <person name="Dufresne M."/>
            <person name="Freitag M."/>
            <person name="Grabherr M."/>
            <person name="Henrissat B."/>
            <person name="Houterman P.M."/>
            <person name="Kang S."/>
            <person name="Shim W.B."/>
            <person name="Woloshuk C."/>
            <person name="Xie X."/>
            <person name="Xu J.R."/>
            <person name="Antoniw J."/>
            <person name="Baker S.E."/>
            <person name="Bluhm B.H."/>
            <person name="Breakspear A."/>
            <person name="Brown D.W."/>
            <person name="Butchko R.A."/>
            <person name="Chapman S."/>
            <person name="Coulson R."/>
            <person name="Coutinho P.M."/>
            <person name="Danchin E.G."/>
            <person name="Diener A."/>
            <person name="Gale L.R."/>
            <person name="Gardiner D.M."/>
            <person name="Goff S."/>
            <person name="Hammond-Kosack K.E."/>
            <person name="Hilburn K."/>
            <person name="Hua-Van A."/>
            <person name="Jonkers W."/>
            <person name="Kazan K."/>
            <person name="Kodira C.D."/>
            <person name="Koehrsen M."/>
            <person name="Kumar L."/>
            <person name="Lee Y.H."/>
            <person name="Li L."/>
            <person name="Manners J.M."/>
            <person name="Miranda-Saavedra D."/>
            <person name="Mukherjee M."/>
            <person name="Park G."/>
            <person name="Park J."/>
            <person name="Park S.Y."/>
            <person name="Proctor R.H."/>
            <person name="Regev A."/>
            <person name="Ruiz-Roldan M.C."/>
            <person name="Sain D."/>
            <person name="Sakthikumar S."/>
            <person name="Sykes S."/>
            <person name="Schwartz D.C."/>
            <person name="Turgeon B.G."/>
            <person name="Wapinski I."/>
            <person name="Yoder O."/>
            <person name="Young S."/>
            <person name="Zeng Q."/>
            <person name="Zhou S."/>
            <person name="Galagan J."/>
            <person name="Cuomo C.A."/>
            <person name="Kistler H.C."/>
            <person name="Rep M."/>
        </authorList>
    </citation>
    <scope>NUCLEOTIDE SEQUENCE [LARGE SCALE GENOMIC DNA]</scope>
    <source>
        <strain evidence="2">4287</strain>
    </source>
</reference>
<evidence type="ECO:0000313" key="2">
    <source>
        <dbReference type="EMBL" id="KNB17664.1"/>
    </source>
</evidence>
<accession>A0A0J9W3M2</accession>
<protein>
    <submittedName>
        <fullName evidence="2">Uncharacterized protein</fullName>
    </submittedName>
</protein>
<evidence type="ECO:0000256" key="1">
    <source>
        <dbReference type="SAM" id="MobiDB-lite"/>
    </source>
</evidence>
<dbReference type="EMBL" id="DS231722">
    <property type="protein sequence ID" value="KNB17664.1"/>
    <property type="molecule type" value="Genomic_DNA"/>
</dbReference>
<dbReference type="KEGG" id="fox:FOXG_22002"/>
<feature type="region of interest" description="Disordered" evidence="1">
    <location>
        <begin position="93"/>
        <end position="126"/>
    </location>
</feature>
<organism evidence="2 3">
    <name type="scientific">Fusarium oxysporum f. sp. lycopersici (strain 4287 / CBS 123668 / FGSC 9935 / NRRL 34936)</name>
    <name type="common">Fusarium vascular wilt of tomato</name>
    <dbReference type="NCBI Taxonomy" id="426428"/>
    <lineage>
        <taxon>Eukaryota</taxon>
        <taxon>Fungi</taxon>
        <taxon>Dikarya</taxon>
        <taxon>Ascomycota</taxon>
        <taxon>Pezizomycotina</taxon>
        <taxon>Sordariomycetes</taxon>
        <taxon>Hypocreomycetidae</taxon>
        <taxon>Hypocreales</taxon>
        <taxon>Nectriaceae</taxon>
        <taxon>Fusarium</taxon>
        <taxon>Fusarium oxysporum species complex</taxon>
    </lineage>
</organism>
<reference evidence="2" key="1">
    <citation type="submission" date="2007-04" db="EMBL/GenBank/DDBJ databases">
        <authorList>
            <consortium name="The Broad Institute Genome Sequencing Platform"/>
            <person name="Birren B."/>
            <person name="Lander E."/>
            <person name="Galagan J."/>
            <person name="Nusbaum C."/>
            <person name="Devon K."/>
            <person name="Ma L.-J."/>
            <person name="Jaffe D."/>
            <person name="Butler J."/>
            <person name="Alvarez P."/>
            <person name="Gnerre S."/>
            <person name="Grabherr M."/>
            <person name="Kleber M."/>
            <person name="Mauceli E."/>
            <person name="Brockman W."/>
            <person name="MacCallum I.A."/>
            <person name="Young S."/>
            <person name="LaButti K."/>
            <person name="DeCaprio D."/>
            <person name="Crawford M."/>
            <person name="Koehrsen M."/>
            <person name="Engels R."/>
            <person name="Montgomery P."/>
            <person name="Pearson M."/>
            <person name="Howarth C."/>
            <person name="Larson L."/>
            <person name="White J."/>
            <person name="O'Leary S."/>
            <person name="Kodira C."/>
            <person name="Zeng Q."/>
            <person name="Yandava C."/>
            <person name="Alvarado L."/>
            <person name="Kistler C."/>
            <person name="Shim W.-B."/>
            <person name="Kang S."/>
            <person name="Woloshuk C."/>
        </authorList>
    </citation>
    <scope>NUCLEOTIDE SEQUENCE</scope>
    <source>
        <strain evidence="2">4287</strain>
    </source>
</reference>
<evidence type="ECO:0000313" key="3">
    <source>
        <dbReference type="Proteomes" id="UP000009097"/>
    </source>
</evidence>
<feature type="compositionally biased region" description="Basic and acidic residues" evidence="1">
    <location>
        <begin position="107"/>
        <end position="117"/>
    </location>
</feature>
<gene>
    <name evidence="2" type="ORF">FOXG_22002</name>
</gene>
<dbReference type="Proteomes" id="UP000009097">
    <property type="component" value="Unassembled WGS sequence"/>
</dbReference>
<dbReference type="GeneID" id="28962708"/>
<dbReference type="VEuPathDB" id="FungiDB:FOXG_22002"/>